<feature type="chain" id="PRO_5045937929" evidence="2">
    <location>
        <begin position="27"/>
        <end position="305"/>
    </location>
</feature>
<evidence type="ECO:0000259" key="3">
    <source>
        <dbReference type="Pfam" id="PF20434"/>
    </source>
</evidence>
<dbReference type="Gene3D" id="3.40.50.1820">
    <property type="entry name" value="alpha/beta hydrolase"/>
    <property type="match status" value="1"/>
</dbReference>
<dbReference type="InterPro" id="IPR029058">
    <property type="entry name" value="AB_hydrolase_fold"/>
</dbReference>
<dbReference type="GO" id="GO:0016787">
    <property type="term" value="F:hydrolase activity"/>
    <property type="evidence" value="ECO:0007669"/>
    <property type="project" value="UniProtKB-KW"/>
</dbReference>
<proteinExistence type="predicted"/>
<gene>
    <name evidence="4" type="ORF">RI844_09595</name>
</gene>
<dbReference type="Proteomes" id="UP001301442">
    <property type="component" value="Chromosome"/>
</dbReference>
<evidence type="ECO:0000256" key="2">
    <source>
        <dbReference type="SAM" id="SignalP"/>
    </source>
</evidence>
<evidence type="ECO:0000256" key="1">
    <source>
        <dbReference type="ARBA" id="ARBA00022801"/>
    </source>
</evidence>
<dbReference type="SUPFAM" id="SSF53474">
    <property type="entry name" value="alpha/beta-Hydrolases"/>
    <property type="match status" value="1"/>
</dbReference>
<dbReference type="EMBL" id="CP136600">
    <property type="protein sequence ID" value="WOH39461.1"/>
    <property type="molecule type" value="Genomic_DNA"/>
</dbReference>
<dbReference type="InterPro" id="IPR049492">
    <property type="entry name" value="BD-FAE-like_dom"/>
</dbReference>
<accession>A0ABZ0GUR3</accession>
<protein>
    <submittedName>
        <fullName evidence="4">Alpha/beta hydrolase</fullName>
    </submittedName>
</protein>
<feature type="signal peptide" evidence="2">
    <location>
        <begin position="1"/>
        <end position="26"/>
    </location>
</feature>
<dbReference type="RefSeq" id="WP_348398227.1">
    <property type="nucleotide sequence ID" value="NZ_CP136600.1"/>
</dbReference>
<reference evidence="4 5" key="1">
    <citation type="submission" date="2023-09" db="EMBL/GenBank/DDBJ databases">
        <authorList>
            <person name="Qi X."/>
        </authorList>
    </citation>
    <scope>NUCLEOTIDE SEQUENCE [LARGE SCALE GENOMIC DNA]</scope>
    <source>
        <strain evidence="4 5">S1-1</strain>
    </source>
</reference>
<sequence length="305" mass="34453">MKNPYPTRWLQFVFLNIASISFNVQAKNIYSTPPTITHENVSYGEHPNQIFDFWKADVEGPAPLVIYIHGGGFRSGSHDKVYGDKVQQFLKSGVHHASIEYRFRQHAELPAAHEDVTRALQFIRNKADEWGINKNRIAAYGGSAGGQLVSYLAWHDDFANAQSDDPIARESSRLTAVAPRGVQSTMDKGWWVENIPGYKKAFYKAQELSKPGVRDLLKELSIITHISADDPPTFMSYGMSPDSPIPRNKKSVKGWATHHVNFGIALKEQLKRKGVEVHLMYPEKQTVFKDDVAFLLYHLKAVSDE</sequence>
<keyword evidence="2" id="KW-0732">Signal</keyword>
<name>A0ABZ0GUR3_9GAMM</name>
<organism evidence="4 5">
    <name type="scientific">Thalassotalea fonticola</name>
    <dbReference type="NCBI Taxonomy" id="3065649"/>
    <lineage>
        <taxon>Bacteria</taxon>
        <taxon>Pseudomonadati</taxon>
        <taxon>Pseudomonadota</taxon>
        <taxon>Gammaproteobacteria</taxon>
        <taxon>Alteromonadales</taxon>
        <taxon>Colwelliaceae</taxon>
        <taxon>Thalassotalea</taxon>
    </lineage>
</organism>
<dbReference type="PANTHER" id="PTHR48081">
    <property type="entry name" value="AB HYDROLASE SUPERFAMILY PROTEIN C4A8.06C"/>
    <property type="match status" value="1"/>
</dbReference>
<evidence type="ECO:0000313" key="5">
    <source>
        <dbReference type="Proteomes" id="UP001301442"/>
    </source>
</evidence>
<dbReference type="InterPro" id="IPR050300">
    <property type="entry name" value="GDXG_lipolytic_enzyme"/>
</dbReference>
<evidence type="ECO:0000313" key="4">
    <source>
        <dbReference type="EMBL" id="WOH39461.1"/>
    </source>
</evidence>
<keyword evidence="1 4" id="KW-0378">Hydrolase</keyword>
<feature type="domain" description="BD-FAE-like" evidence="3">
    <location>
        <begin position="57"/>
        <end position="246"/>
    </location>
</feature>
<dbReference type="Pfam" id="PF20434">
    <property type="entry name" value="BD-FAE"/>
    <property type="match status" value="1"/>
</dbReference>
<keyword evidence="5" id="KW-1185">Reference proteome</keyword>